<comment type="caution">
    <text evidence="7">The sequence shown here is derived from an EMBL/GenBank/DDBJ whole genome shotgun (WGS) entry which is preliminary data.</text>
</comment>
<feature type="region of interest" description="Disordered" evidence="4">
    <location>
        <begin position="233"/>
        <end position="257"/>
    </location>
</feature>
<dbReference type="InterPro" id="IPR053211">
    <property type="entry name" value="DNA_repair-toleration"/>
</dbReference>
<dbReference type="Pfam" id="PF08263">
    <property type="entry name" value="LRRNT_2"/>
    <property type="match status" value="1"/>
</dbReference>
<evidence type="ECO:0000256" key="3">
    <source>
        <dbReference type="ARBA" id="ARBA00022737"/>
    </source>
</evidence>
<reference evidence="7 8" key="1">
    <citation type="journal article" date="2021" name="BMC Genomics">
        <title>Datura genome reveals duplications of psychoactive alkaloid biosynthetic genes and high mutation rate following tissue culture.</title>
        <authorList>
            <person name="Rajewski A."/>
            <person name="Carter-House D."/>
            <person name="Stajich J."/>
            <person name="Litt A."/>
        </authorList>
    </citation>
    <scope>NUCLEOTIDE SEQUENCE [LARGE SCALE GENOMIC DNA]</scope>
    <source>
        <strain evidence="7">AR-01</strain>
    </source>
</reference>
<dbReference type="Proteomes" id="UP000823775">
    <property type="component" value="Unassembled WGS sequence"/>
</dbReference>
<dbReference type="InterPro" id="IPR001611">
    <property type="entry name" value="Leu-rich_rpt"/>
</dbReference>
<dbReference type="Pfam" id="PF13855">
    <property type="entry name" value="LRR_8"/>
    <property type="match status" value="1"/>
</dbReference>
<proteinExistence type="predicted"/>
<sequence length="425" mass="47146">MASIESKLCDMSIMFLIVFMLFYMQQCKCSELDLLLSMKTSMKDPLGSLHDWIPSQSFCNWKGVVCDDSSHVAKIELSGKNLSGKLSETIFNFPYVESIDVSNNQLYGEIPSNFSSCLALRFLNLSNNNFTGALPQGSTIPLLETLDLSNNMIAGKIPKNIGLFSRLKLLIWWKCLGWKHSNSLRPWEIQQSHNPRQLLPITSLEKYPKAYVIPAIFLNSYSSQIHSRAKSCEPEPLQKAYRGPPAKQLTHGELSPDSSSPLFTSLISQASNLSGPISERKWDMPALQMLNLARNKFLVPCRIAGSKNLENLDLAENGFYGTIPKNIGQLSELMELKLGSNKLSGEIPDELSSCRKIVSLDLSHNQLSGQIPTSLSEMPVLSLLDLSMNELSGEIPPDLGKVESLVLVNISHNHFRGNLPSTGAF</sequence>
<name>A0ABS8UZ54_DATST</name>
<evidence type="ECO:0000256" key="4">
    <source>
        <dbReference type="SAM" id="MobiDB-lite"/>
    </source>
</evidence>
<protein>
    <recommendedName>
        <fullName evidence="6">Leucine-rich repeat-containing N-terminal plant-type domain-containing protein</fullName>
    </recommendedName>
</protein>
<dbReference type="SUPFAM" id="SSF52058">
    <property type="entry name" value="L domain-like"/>
    <property type="match status" value="1"/>
</dbReference>
<keyword evidence="3" id="KW-0677">Repeat</keyword>
<evidence type="ECO:0000313" key="8">
    <source>
        <dbReference type="Proteomes" id="UP000823775"/>
    </source>
</evidence>
<keyword evidence="1" id="KW-0433">Leucine-rich repeat</keyword>
<dbReference type="PANTHER" id="PTHR48060:SF21">
    <property type="entry name" value="L DOMAIN-LIKE PROTEIN"/>
    <property type="match status" value="1"/>
</dbReference>
<dbReference type="Pfam" id="PF00560">
    <property type="entry name" value="LRR_1"/>
    <property type="match status" value="4"/>
</dbReference>
<dbReference type="PRINTS" id="PR00019">
    <property type="entry name" value="LEURICHRPT"/>
</dbReference>
<dbReference type="EMBL" id="JACEIK010002892">
    <property type="protein sequence ID" value="MCD9639346.1"/>
    <property type="molecule type" value="Genomic_DNA"/>
</dbReference>
<evidence type="ECO:0000259" key="6">
    <source>
        <dbReference type="Pfam" id="PF08263"/>
    </source>
</evidence>
<evidence type="ECO:0000256" key="1">
    <source>
        <dbReference type="ARBA" id="ARBA00022614"/>
    </source>
</evidence>
<organism evidence="7 8">
    <name type="scientific">Datura stramonium</name>
    <name type="common">Jimsonweed</name>
    <name type="synonym">Common thornapple</name>
    <dbReference type="NCBI Taxonomy" id="4076"/>
    <lineage>
        <taxon>Eukaryota</taxon>
        <taxon>Viridiplantae</taxon>
        <taxon>Streptophyta</taxon>
        <taxon>Embryophyta</taxon>
        <taxon>Tracheophyta</taxon>
        <taxon>Spermatophyta</taxon>
        <taxon>Magnoliopsida</taxon>
        <taxon>eudicotyledons</taxon>
        <taxon>Gunneridae</taxon>
        <taxon>Pentapetalae</taxon>
        <taxon>asterids</taxon>
        <taxon>lamiids</taxon>
        <taxon>Solanales</taxon>
        <taxon>Solanaceae</taxon>
        <taxon>Solanoideae</taxon>
        <taxon>Datureae</taxon>
        <taxon>Datura</taxon>
    </lineage>
</organism>
<dbReference type="PANTHER" id="PTHR48060">
    <property type="entry name" value="DNA DAMAGE-REPAIR/TOLERATION PROTEIN DRT100"/>
    <property type="match status" value="1"/>
</dbReference>
<keyword evidence="8" id="KW-1185">Reference proteome</keyword>
<feature type="domain" description="Leucine-rich repeat-containing N-terminal plant-type" evidence="6">
    <location>
        <begin position="31"/>
        <end position="67"/>
    </location>
</feature>
<keyword evidence="2 5" id="KW-0732">Signal</keyword>
<feature type="chain" id="PRO_5047017258" description="Leucine-rich repeat-containing N-terminal plant-type domain-containing protein" evidence="5">
    <location>
        <begin position="30"/>
        <end position="425"/>
    </location>
</feature>
<evidence type="ECO:0000256" key="5">
    <source>
        <dbReference type="SAM" id="SignalP"/>
    </source>
</evidence>
<feature type="signal peptide" evidence="5">
    <location>
        <begin position="1"/>
        <end position="29"/>
    </location>
</feature>
<dbReference type="Gene3D" id="3.80.10.10">
    <property type="entry name" value="Ribonuclease Inhibitor"/>
    <property type="match status" value="2"/>
</dbReference>
<evidence type="ECO:0000256" key="2">
    <source>
        <dbReference type="ARBA" id="ARBA00022729"/>
    </source>
</evidence>
<dbReference type="InterPro" id="IPR032675">
    <property type="entry name" value="LRR_dom_sf"/>
</dbReference>
<accession>A0ABS8UZ54</accession>
<dbReference type="InterPro" id="IPR013210">
    <property type="entry name" value="LRR_N_plant-typ"/>
</dbReference>
<evidence type="ECO:0000313" key="7">
    <source>
        <dbReference type="EMBL" id="MCD9639346.1"/>
    </source>
</evidence>
<gene>
    <name evidence="7" type="ORF">HAX54_023786</name>
</gene>